<dbReference type="GO" id="GO:0005886">
    <property type="term" value="C:plasma membrane"/>
    <property type="evidence" value="ECO:0007669"/>
    <property type="project" value="UniProtKB-SubCell"/>
</dbReference>
<dbReference type="GO" id="GO:0042783">
    <property type="term" value="P:symbiont-mediated evasion of host immune response"/>
    <property type="evidence" value="ECO:0007669"/>
    <property type="project" value="InterPro"/>
</dbReference>
<dbReference type="Pfam" id="PF00913">
    <property type="entry name" value="Trypan_glycop"/>
    <property type="match status" value="1"/>
</dbReference>
<comment type="caution">
    <text evidence="9">The sequence shown here is derived from an EMBL/GenBank/DDBJ whole genome shotgun (WGS) entry which is preliminary data.</text>
</comment>
<feature type="domain" description="Trypanosome variant surface glycoprotein A-type N-terminal" evidence="8">
    <location>
        <begin position="17"/>
        <end position="93"/>
    </location>
</feature>
<evidence type="ECO:0000313" key="10">
    <source>
        <dbReference type="Proteomes" id="UP000000702"/>
    </source>
</evidence>
<dbReference type="AlphaFoldDB" id="F9WJH1"/>
<dbReference type="GO" id="GO:0098552">
    <property type="term" value="C:side of membrane"/>
    <property type="evidence" value="ECO:0007669"/>
    <property type="project" value="UniProtKB-KW"/>
</dbReference>
<dbReference type="EMBL" id="CAEQ01002726">
    <property type="protein sequence ID" value="CCD17476.1"/>
    <property type="molecule type" value="Genomic_DNA"/>
</dbReference>
<evidence type="ECO:0000256" key="2">
    <source>
        <dbReference type="ARBA" id="ARBA00022475"/>
    </source>
</evidence>
<evidence type="ECO:0000256" key="4">
    <source>
        <dbReference type="ARBA" id="ARBA00023136"/>
    </source>
</evidence>
<dbReference type="Gene3D" id="3.90.150.10">
    <property type="entry name" value="Variant Surface Glycoprotein, subunit A domain 1"/>
    <property type="match status" value="1"/>
</dbReference>
<evidence type="ECO:0000256" key="1">
    <source>
        <dbReference type="ARBA" id="ARBA00004609"/>
    </source>
</evidence>
<organism evidence="9 10">
    <name type="scientific">Trypanosoma congolense (strain IL3000)</name>
    <dbReference type="NCBI Taxonomy" id="1068625"/>
    <lineage>
        <taxon>Eukaryota</taxon>
        <taxon>Discoba</taxon>
        <taxon>Euglenozoa</taxon>
        <taxon>Kinetoplastea</taxon>
        <taxon>Metakinetoplastina</taxon>
        <taxon>Trypanosomatida</taxon>
        <taxon>Trypanosomatidae</taxon>
        <taxon>Trypanosoma</taxon>
        <taxon>Nannomonas</taxon>
    </lineage>
</organism>
<evidence type="ECO:0000256" key="7">
    <source>
        <dbReference type="SAM" id="Coils"/>
    </source>
</evidence>
<name>F9WJH1_TRYCI</name>
<proteinExistence type="predicted"/>
<dbReference type="Proteomes" id="UP000000702">
    <property type="component" value="Unassembled WGS sequence"/>
</dbReference>
<keyword evidence="4" id="KW-0472">Membrane</keyword>
<dbReference type="InterPro" id="IPR001812">
    <property type="entry name" value="Trypano_VSG_A_N_dom"/>
</dbReference>
<keyword evidence="7" id="KW-0175">Coiled coil</keyword>
<comment type="subcellular location">
    <subcellularLocation>
        <location evidence="1">Cell membrane</location>
        <topology evidence="1">Lipid-anchor</topology>
        <topology evidence="1">GPI-anchor</topology>
    </subcellularLocation>
</comment>
<protein>
    <submittedName>
        <fullName evidence="9">WGS project CAEQ00000000 data, annotated contig 911</fullName>
    </submittedName>
</protein>
<accession>F9WJH1</accession>
<keyword evidence="3" id="KW-0336">GPI-anchor</keyword>
<keyword evidence="6" id="KW-0449">Lipoprotein</keyword>
<sequence>MKLLEWQSKFIQSKSKASGSEACKITGLLFRQVRKEIDKARKEVEKLEREASRAAVFAANSAGRLDEFITVFANARNENSRGFYLGNDKLATSEESKDCFGGKDISIECLVDTFERASEQKPNLDTKIEGIKHQSLKDSFRGGSSAGCNLIKENAGGILVNTELGKSLW</sequence>
<gene>
    <name evidence="9" type="ORF">TCIL3000_0_22940</name>
</gene>
<evidence type="ECO:0000256" key="6">
    <source>
        <dbReference type="ARBA" id="ARBA00023288"/>
    </source>
</evidence>
<keyword evidence="5" id="KW-0325">Glycoprotein</keyword>
<keyword evidence="10" id="KW-1185">Reference proteome</keyword>
<keyword evidence="2" id="KW-1003">Cell membrane</keyword>
<evidence type="ECO:0000313" key="9">
    <source>
        <dbReference type="EMBL" id="CCD17476.1"/>
    </source>
</evidence>
<dbReference type="VEuPathDB" id="TriTrypDB:TcIL3000_0_22940"/>
<evidence type="ECO:0000256" key="3">
    <source>
        <dbReference type="ARBA" id="ARBA00022622"/>
    </source>
</evidence>
<reference evidence="10" key="1">
    <citation type="submission" date="2011-07" db="EMBL/GenBank/DDBJ databases">
        <title>Divergent evolution of antigenic variation in African trypanosomes.</title>
        <authorList>
            <person name="Jackson A.P."/>
            <person name="Berry A."/>
            <person name="Allison H.C."/>
            <person name="Burton P."/>
            <person name="Anderson J."/>
            <person name="Aslett M."/>
            <person name="Brown R."/>
            <person name="Corton N."/>
            <person name="Harris D."/>
            <person name="Hauser H."/>
            <person name="Gamble J."/>
            <person name="Gilderthorp R."/>
            <person name="McQuillan J."/>
            <person name="Quail M.A."/>
            <person name="Sanders M."/>
            <person name="Van Tonder A."/>
            <person name="Ginger M.L."/>
            <person name="Donelson J.E."/>
            <person name="Field M.C."/>
            <person name="Barry J.D."/>
            <person name="Berriman M."/>
            <person name="Hertz-Fowler C."/>
        </authorList>
    </citation>
    <scope>NUCLEOTIDE SEQUENCE [LARGE SCALE GENOMIC DNA]</scope>
    <source>
        <strain evidence="10">IL3000</strain>
    </source>
</reference>
<evidence type="ECO:0000256" key="5">
    <source>
        <dbReference type="ARBA" id="ARBA00023180"/>
    </source>
</evidence>
<dbReference type="SUPFAM" id="SSF58087">
    <property type="entry name" value="Variant surface glycoprotein (N-terminal domain)"/>
    <property type="match status" value="1"/>
</dbReference>
<feature type="coiled-coil region" evidence="7">
    <location>
        <begin position="30"/>
        <end position="57"/>
    </location>
</feature>
<evidence type="ECO:0000259" key="8">
    <source>
        <dbReference type="Pfam" id="PF00913"/>
    </source>
</evidence>
<reference evidence="9 10" key="2">
    <citation type="journal article" date="2012" name="Proc. Natl. Acad. Sci. U.S.A.">
        <title>Antigenic diversity is generated by distinct evolutionary mechanisms in African trypanosome species.</title>
        <authorList>
            <person name="Jackson A.P."/>
            <person name="Berry A."/>
            <person name="Aslett M."/>
            <person name="Allison H.C."/>
            <person name="Burton P."/>
            <person name="Vavrova-Anderson J."/>
            <person name="Brown R."/>
            <person name="Browne H."/>
            <person name="Corton N."/>
            <person name="Hauser H."/>
            <person name="Gamble J."/>
            <person name="Gilderthorp R."/>
            <person name="Marcello L."/>
            <person name="McQuillan J."/>
            <person name="Otto T.D."/>
            <person name="Quail M.A."/>
            <person name="Sanders M.J."/>
            <person name="van Tonder A."/>
            <person name="Ginger M.L."/>
            <person name="Field M.C."/>
            <person name="Barry J.D."/>
            <person name="Hertz-Fowler C."/>
            <person name="Berriman M."/>
        </authorList>
    </citation>
    <scope>NUCLEOTIDE SEQUENCE [LARGE SCALE GENOMIC DNA]</scope>
    <source>
        <strain evidence="9 10">IL3000</strain>
    </source>
</reference>